<evidence type="ECO:0000313" key="3">
    <source>
        <dbReference type="EMBL" id="MQL51386.1"/>
    </source>
</evidence>
<dbReference type="PANTHER" id="PTHR46401">
    <property type="entry name" value="GLYCOSYLTRANSFERASE WBBK-RELATED"/>
    <property type="match status" value="1"/>
</dbReference>
<protein>
    <submittedName>
        <fullName evidence="3">Glycosyltransferase</fullName>
    </submittedName>
</protein>
<dbReference type="OrthoDB" id="134776at2"/>
<dbReference type="CDD" id="cd03801">
    <property type="entry name" value="GT4_PimA-like"/>
    <property type="match status" value="1"/>
</dbReference>
<dbReference type="InterPro" id="IPR001296">
    <property type="entry name" value="Glyco_trans_1"/>
</dbReference>
<accession>A0A6N7IN23</accession>
<dbReference type="EMBL" id="WHYR01000007">
    <property type="protein sequence ID" value="MQL51386.1"/>
    <property type="molecule type" value="Genomic_DNA"/>
</dbReference>
<gene>
    <name evidence="3" type="ORF">GFC01_03730</name>
</gene>
<dbReference type="SUPFAM" id="SSF53756">
    <property type="entry name" value="UDP-Glycosyltransferase/glycogen phosphorylase"/>
    <property type="match status" value="1"/>
</dbReference>
<sequence length="410" mass="46870">MYFNTGRKFGALRRIAFVVQRYGEEVVGGAETLSRQVAERLAGRFSIDVLTTCALDYHTWQNYYPAGKTTCNGIPVLRFPVDYPRRWYFAHLNRLVHRHIPMPAWLEEIWMKAQGPYASKLFEYINAHRNKYDIFVFFTYLYCTTYFGLPQVKDRAVLVPTAHAEPPLFLKLFRRIFQWPRAFIFLSEEERDLVAGTFPVKNKTFIVTGSGIDVPEQVKGEIPAPGRLSPYLLYLGRVDPGKNIDQLFDYFMRFRAAHPETAVNLLLAGHCRERLPEDKGIFYLGFVDEETKYALIKNALAVVQPSRYESLSLVVLEAMALGTPVLVNGECAVLAGHCRHSGGGLEYTDYPSFAQGLGKIISNKDYRQQLGRNGSRYVKENYSWDAVISSLSNLLESLDTETCYKHIHCL</sequence>
<keyword evidence="1 3" id="KW-0808">Transferase</keyword>
<evidence type="ECO:0000313" key="4">
    <source>
        <dbReference type="Proteomes" id="UP000441717"/>
    </source>
</evidence>
<dbReference type="Pfam" id="PF00534">
    <property type="entry name" value="Glycos_transf_1"/>
    <property type="match status" value="1"/>
</dbReference>
<dbReference type="Proteomes" id="UP000441717">
    <property type="component" value="Unassembled WGS sequence"/>
</dbReference>
<dbReference type="PANTHER" id="PTHR46401:SF2">
    <property type="entry name" value="GLYCOSYLTRANSFERASE WBBK-RELATED"/>
    <property type="match status" value="1"/>
</dbReference>
<proteinExistence type="predicted"/>
<dbReference type="GO" id="GO:0016757">
    <property type="term" value="F:glycosyltransferase activity"/>
    <property type="evidence" value="ECO:0007669"/>
    <property type="project" value="InterPro"/>
</dbReference>
<dbReference type="AlphaFoldDB" id="A0A6N7IN23"/>
<dbReference type="GO" id="GO:0009103">
    <property type="term" value="P:lipopolysaccharide biosynthetic process"/>
    <property type="evidence" value="ECO:0007669"/>
    <property type="project" value="TreeGrafter"/>
</dbReference>
<name>A0A6N7IN23_9FIRM</name>
<feature type="domain" description="Glycosyl transferase family 1" evidence="2">
    <location>
        <begin position="230"/>
        <end position="375"/>
    </location>
</feature>
<dbReference type="Gene3D" id="3.40.50.2000">
    <property type="entry name" value="Glycogen Phosphorylase B"/>
    <property type="match status" value="2"/>
</dbReference>
<evidence type="ECO:0000256" key="1">
    <source>
        <dbReference type="ARBA" id="ARBA00022679"/>
    </source>
</evidence>
<comment type="caution">
    <text evidence="3">The sequence shown here is derived from an EMBL/GenBank/DDBJ whole genome shotgun (WGS) entry which is preliminary data.</text>
</comment>
<reference evidence="3 4" key="1">
    <citation type="submission" date="2019-10" db="EMBL/GenBank/DDBJ databases">
        <title>Comparative genomics of sulfur disproportionating microorganisms.</title>
        <authorList>
            <person name="Ward L.M."/>
            <person name="Bertran E."/>
            <person name="Johnston D."/>
        </authorList>
    </citation>
    <scope>NUCLEOTIDE SEQUENCE [LARGE SCALE GENOMIC DNA]</scope>
    <source>
        <strain evidence="3 4">DSM 14055</strain>
    </source>
</reference>
<keyword evidence="4" id="KW-1185">Reference proteome</keyword>
<evidence type="ECO:0000259" key="2">
    <source>
        <dbReference type="Pfam" id="PF00534"/>
    </source>
</evidence>
<organism evidence="3 4">
    <name type="scientific">Desulfofundulus thermobenzoicus</name>
    <dbReference type="NCBI Taxonomy" id="29376"/>
    <lineage>
        <taxon>Bacteria</taxon>
        <taxon>Bacillati</taxon>
        <taxon>Bacillota</taxon>
        <taxon>Clostridia</taxon>
        <taxon>Eubacteriales</taxon>
        <taxon>Peptococcaceae</taxon>
        <taxon>Desulfofundulus</taxon>
    </lineage>
</organism>